<dbReference type="SMART" id="SM00220">
    <property type="entry name" value="S_TKc"/>
    <property type="match status" value="1"/>
</dbReference>
<dbReference type="InterPro" id="IPR011009">
    <property type="entry name" value="Kinase-like_dom_sf"/>
</dbReference>
<evidence type="ECO:0000313" key="4">
    <source>
        <dbReference type="Proteomes" id="UP000235371"/>
    </source>
</evidence>
<evidence type="ECO:0000259" key="2">
    <source>
        <dbReference type="PROSITE" id="PS50011"/>
    </source>
</evidence>
<gene>
    <name evidence="3" type="ORF">K444DRAFT_661065</name>
</gene>
<name>A0A2J6TKT7_9HELO</name>
<dbReference type="GO" id="GO:0005524">
    <property type="term" value="F:ATP binding"/>
    <property type="evidence" value="ECO:0007669"/>
    <property type="project" value="InterPro"/>
</dbReference>
<dbReference type="PROSITE" id="PS50011">
    <property type="entry name" value="PROTEIN_KINASE_DOM"/>
    <property type="match status" value="1"/>
</dbReference>
<feature type="compositionally biased region" description="Polar residues" evidence="1">
    <location>
        <begin position="1115"/>
        <end position="1128"/>
    </location>
</feature>
<feature type="compositionally biased region" description="Low complexity" evidence="1">
    <location>
        <begin position="77"/>
        <end position="92"/>
    </location>
</feature>
<dbReference type="RefSeq" id="XP_024740534.1">
    <property type="nucleotide sequence ID" value="XM_024886539.1"/>
</dbReference>
<dbReference type="GO" id="GO:0004674">
    <property type="term" value="F:protein serine/threonine kinase activity"/>
    <property type="evidence" value="ECO:0007669"/>
    <property type="project" value="TreeGrafter"/>
</dbReference>
<feature type="compositionally biased region" description="Basic and acidic residues" evidence="1">
    <location>
        <begin position="1"/>
        <end position="16"/>
    </location>
</feature>
<evidence type="ECO:0000313" key="3">
    <source>
        <dbReference type="EMBL" id="PMD63630.1"/>
    </source>
</evidence>
<dbReference type="InterPro" id="IPR000719">
    <property type="entry name" value="Prot_kinase_dom"/>
</dbReference>
<proteinExistence type="predicted"/>
<dbReference type="CDD" id="cd00180">
    <property type="entry name" value="PKc"/>
    <property type="match status" value="1"/>
</dbReference>
<feature type="compositionally biased region" description="Basic and acidic residues" evidence="1">
    <location>
        <begin position="40"/>
        <end position="49"/>
    </location>
</feature>
<dbReference type="PANTHER" id="PTHR24359">
    <property type="entry name" value="SERINE/THREONINE-PROTEIN KINASE SBK1"/>
    <property type="match status" value="1"/>
</dbReference>
<feature type="region of interest" description="Disordered" evidence="1">
    <location>
        <begin position="119"/>
        <end position="159"/>
    </location>
</feature>
<dbReference type="OrthoDB" id="3564743at2759"/>
<dbReference type="SUPFAM" id="SSF56112">
    <property type="entry name" value="Protein kinase-like (PK-like)"/>
    <property type="match status" value="1"/>
</dbReference>
<feature type="region of interest" description="Disordered" evidence="1">
    <location>
        <begin position="1113"/>
        <end position="1142"/>
    </location>
</feature>
<dbReference type="STRING" id="1095630.A0A2J6TKT7"/>
<dbReference type="Proteomes" id="UP000235371">
    <property type="component" value="Unassembled WGS sequence"/>
</dbReference>
<feature type="compositionally biased region" description="Basic and acidic residues" evidence="1">
    <location>
        <begin position="120"/>
        <end position="136"/>
    </location>
</feature>
<dbReference type="Pfam" id="PF00069">
    <property type="entry name" value="Pkinase"/>
    <property type="match status" value="1"/>
</dbReference>
<feature type="region of interest" description="Disordered" evidence="1">
    <location>
        <begin position="935"/>
        <end position="962"/>
    </location>
</feature>
<sequence>MADHFKVDGKDMKDWRMTNAGGLHNGSDGDDDDDGDGHDDEGGHGKEPGEDQDESNGGGAGNGNFQSYGAASKQPPGDSGYGSSRRSGTSSGNKNSWGKSYQYTSQSTVFPGQLSINAQRHQENQHSPPRNDKDWTLKTPSSHLQAPSTVPLQRPAEPPDFHTFQGLPPFTNQAILPVRQAVNRTGDANLSLEFASKHIGESEYRQSACQTTTHRHVTEKLKTFTQSIRRKFQPFKTKEDVTHNRAIDELHREAPATVRRAPLSDETASTIPNLDDSSFKAISTHASSSTLKVSCLEQRLLDSQIPWGTHWFIPADALDRVLTEQAIHEELNRSTNLSAWDIYLISHKIRKHARKIFAILVSIGKGSLVSSFLTEGITDANLPINIPKGSSQQKAWITPIKTFGSWSSRELDDFRRVQWYFLSPIFTNARTQHYELDDNCVMPFIRDKEHEAKSGGFSDVWEVVIHPAHQKLFDSNGNLPIALKRLHSRQYDDFKHEANILTALAMKKHNHLIKLLATYKFRGQYHLMFPFANSNLRQYWEEKEPQLSLENLNWWLKQMLGLASALCTIHNFRSATPSNRIIQKTSQPDHFLSTRKMVMSREEERYGRHGDLKPENILWFETTESATDNLGILQIADLGLGAFHRLGSRSNVEAKSVGGSPTYVPPECALDRPISRAYDIWSLGCIFLECVIWLLEGPKGLGDFADGRLIKTPDGVYDDSFFIVALRSDTGKYAADVRLSVREWIRDLHTHRRVSAFIHDMLDLIAKEMLVVRPQDRITSRRLSQKLEEFTSRASTDEGYLLQEFAVAKRENEKHCRVIPDLFDWYWTIEIMTSIPTRKTISSAASDSSAQQLAAYAASVVTECTSVCLSTTWRLSRELVDDPAPDFTSVLDLAPGRTDPILERFASRRLAAATTSAPIRQIAPSDPLISFVDGIESDEHSSPSMELEPALVSGSSGTSEASQDEDIFAFDRDHHDDHEAWIANTDSSLFGLELPREFQDKPFFCEANYENDADIHEALDEVLNESLNVQTGADVTPWIICGENFPRVNLEEAALAPCPGPVYNEYYSSIRKYTQRYNKIQRGNRWASLRSCKARPTPFKSSDRLATETLDFEQDSSPCDLSQCSPAHTESRDKQSQDYHHKHTTQFPAAIQQSKIYRSLDGVSYSLETLVSIFHPSFLVAHLSRYSVSILTTELYAPKDLVYNCEHAIAFDLGFGPPINLDVCTFTPKDKKALRSYQKHDGEAELDIQESLPIALNLFSVESYAEELDVWLDGIIDSEFGLPEYVALMILRQKDHQLSQVLKTLILWYTGSRNDLSELSHQILRPALKLLITETLLNLVPTVSELPESLSNLLYYLQAADRTTADLSTVAPRLLTRQMKAAIYYLQQNLLGALFCHFNYVMKLESDVNIAVAFLVAHVLDLVRIAGREFAQYVTVFSSTLVVSKQEVTEYELHMQTQLFGRVRASIPDAKWRSGGLVTRLRNLDLSVKGKEKESEEHHFVSAILEAVL</sequence>
<dbReference type="InParanoid" id="A0A2J6TKT7"/>
<protein>
    <recommendedName>
        <fullName evidence="2">Protein kinase domain-containing protein</fullName>
    </recommendedName>
</protein>
<keyword evidence="4" id="KW-1185">Reference proteome</keyword>
<evidence type="ECO:0000256" key="1">
    <source>
        <dbReference type="SAM" id="MobiDB-lite"/>
    </source>
</evidence>
<accession>A0A2J6TKT7</accession>
<feature type="domain" description="Protein kinase" evidence="2">
    <location>
        <begin position="446"/>
        <end position="791"/>
    </location>
</feature>
<dbReference type="EMBL" id="KZ613780">
    <property type="protein sequence ID" value="PMD63630.1"/>
    <property type="molecule type" value="Genomic_DNA"/>
</dbReference>
<reference evidence="3 4" key="1">
    <citation type="submission" date="2016-04" db="EMBL/GenBank/DDBJ databases">
        <title>A degradative enzymes factory behind the ericoid mycorrhizal symbiosis.</title>
        <authorList>
            <consortium name="DOE Joint Genome Institute"/>
            <person name="Martino E."/>
            <person name="Morin E."/>
            <person name="Grelet G."/>
            <person name="Kuo A."/>
            <person name="Kohler A."/>
            <person name="Daghino S."/>
            <person name="Barry K."/>
            <person name="Choi C."/>
            <person name="Cichocki N."/>
            <person name="Clum A."/>
            <person name="Copeland A."/>
            <person name="Hainaut M."/>
            <person name="Haridas S."/>
            <person name="Labutti K."/>
            <person name="Lindquist E."/>
            <person name="Lipzen A."/>
            <person name="Khouja H.-R."/>
            <person name="Murat C."/>
            <person name="Ohm R."/>
            <person name="Olson A."/>
            <person name="Spatafora J."/>
            <person name="Veneault-Fourrey C."/>
            <person name="Henrissat B."/>
            <person name="Grigoriev I."/>
            <person name="Martin F."/>
            <person name="Perotto S."/>
        </authorList>
    </citation>
    <scope>NUCLEOTIDE SEQUENCE [LARGE SCALE GENOMIC DNA]</scope>
    <source>
        <strain evidence="3 4">E</strain>
    </source>
</reference>
<organism evidence="3 4">
    <name type="scientific">Hyaloscypha bicolor E</name>
    <dbReference type="NCBI Taxonomy" id="1095630"/>
    <lineage>
        <taxon>Eukaryota</taxon>
        <taxon>Fungi</taxon>
        <taxon>Dikarya</taxon>
        <taxon>Ascomycota</taxon>
        <taxon>Pezizomycotina</taxon>
        <taxon>Leotiomycetes</taxon>
        <taxon>Helotiales</taxon>
        <taxon>Hyaloscyphaceae</taxon>
        <taxon>Hyaloscypha</taxon>
        <taxon>Hyaloscypha bicolor</taxon>
    </lineage>
</organism>
<dbReference type="PANTHER" id="PTHR24359:SF1">
    <property type="entry name" value="INHIBITOR OF NUCLEAR FACTOR KAPPA-B KINASE EPSILON SUBUNIT HOMOLOG 1-RELATED"/>
    <property type="match status" value="1"/>
</dbReference>
<dbReference type="Gene3D" id="1.10.510.10">
    <property type="entry name" value="Transferase(Phosphotransferase) domain 1"/>
    <property type="match status" value="1"/>
</dbReference>
<feature type="compositionally biased region" description="Acidic residues" evidence="1">
    <location>
        <begin position="28"/>
        <end position="39"/>
    </location>
</feature>
<feature type="compositionally biased region" description="Basic and acidic residues" evidence="1">
    <location>
        <begin position="1129"/>
        <end position="1139"/>
    </location>
</feature>
<dbReference type="GeneID" id="36594616"/>
<feature type="region of interest" description="Disordered" evidence="1">
    <location>
        <begin position="1"/>
        <end position="100"/>
    </location>
</feature>
<feature type="compositionally biased region" description="Polar residues" evidence="1">
    <location>
        <begin position="138"/>
        <end position="151"/>
    </location>
</feature>